<dbReference type="EMBL" id="CP072829">
    <property type="protein sequence ID" value="QTU84927.1"/>
    <property type="molecule type" value="Genomic_DNA"/>
</dbReference>
<dbReference type="AlphaFoldDB" id="A0A9E6MS05"/>
<dbReference type="Proteomes" id="UP000671910">
    <property type="component" value="Chromosome"/>
</dbReference>
<keyword evidence="3" id="KW-1185">Reference proteome</keyword>
<evidence type="ECO:0000313" key="2">
    <source>
        <dbReference type="EMBL" id="QTU84927.1"/>
    </source>
</evidence>
<evidence type="ECO:0000313" key="3">
    <source>
        <dbReference type="Proteomes" id="UP000636394"/>
    </source>
</evidence>
<protein>
    <submittedName>
        <fullName evidence="2">Uncharacterized protein</fullName>
    </submittedName>
</protein>
<name>A0A9E6MS05_9ACTN</name>
<dbReference type="Proteomes" id="UP000636394">
    <property type="component" value="Unassembled WGS sequence"/>
</dbReference>
<accession>A0A9E6MS05</accession>
<dbReference type="RefSeq" id="WP_166339701.1">
    <property type="nucleotide sequence ID" value="NZ_CP072829.1"/>
</dbReference>
<organism evidence="2 4">
    <name type="scientific">Xiamenia xianingshaonis</name>
    <dbReference type="NCBI Taxonomy" id="2682776"/>
    <lineage>
        <taxon>Bacteria</taxon>
        <taxon>Bacillati</taxon>
        <taxon>Actinomycetota</taxon>
        <taxon>Coriobacteriia</taxon>
        <taxon>Eggerthellales</taxon>
        <taxon>Eggerthellaceae</taxon>
        <taxon>Xiamenia</taxon>
    </lineage>
</organism>
<sequence>MGKTRILNVVREMMAKSHTSQRGLSEKIGKCDSYAGVVLSSETAISAASFVEMATQMGFRVYVEGHGTRFDVGEPARAGGVCDG</sequence>
<evidence type="ECO:0000313" key="4">
    <source>
        <dbReference type="Proteomes" id="UP000671910"/>
    </source>
</evidence>
<gene>
    <name evidence="1" type="ORF">GMI68_06700</name>
    <name evidence="2" type="ORF">J7S26_03180</name>
</gene>
<dbReference type="KEGG" id="ebz:J7S26_03180"/>
<dbReference type="EMBL" id="WPCR01000007">
    <property type="protein sequence ID" value="NHM14453.1"/>
    <property type="molecule type" value="Genomic_DNA"/>
</dbReference>
<proteinExistence type="predicted"/>
<evidence type="ECO:0000313" key="1">
    <source>
        <dbReference type="EMBL" id="NHM14453.1"/>
    </source>
</evidence>
<reference evidence="2" key="2">
    <citation type="submission" date="2021-04" db="EMBL/GenBank/DDBJ databases">
        <title>Novel species in family Eggerthellaceae.</title>
        <authorList>
            <person name="Zhang G."/>
        </authorList>
    </citation>
    <scope>NUCLEOTIDE SEQUENCE</scope>
    <source>
        <strain evidence="2">Zg-886</strain>
    </source>
</reference>
<reference evidence="1 3" key="1">
    <citation type="submission" date="2019-11" db="EMBL/GenBank/DDBJ databases">
        <title>Eggerthellaceae novel genus isolated from the rectal contents of marmort.</title>
        <authorList>
            <person name="Zhang G."/>
        </authorList>
    </citation>
    <scope>NUCLEOTIDE SEQUENCE [LARGE SCALE GENOMIC DNA]</scope>
    <source>
        <strain evidence="3">zg-886</strain>
        <strain evidence="1">Zg-886</strain>
    </source>
</reference>